<dbReference type="InterPro" id="IPR001584">
    <property type="entry name" value="Integrase_cat-core"/>
</dbReference>
<dbReference type="InterPro" id="IPR036397">
    <property type="entry name" value="RNaseH_sf"/>
</dbReference>
<dbReference type="AlphaFoldDB" id="A0AAF0UN56"/>
<dbReference type="PANTHER" id="PTHR37984">
    <property type="entry name" value="PROTEIN CBG26694"/>
    <property type="match status" value="1"/>
</dbReference>
<proteinExistence type="predicted"/>
<evidence type="ECO:0000313" key="2">
    <source>
        <dbReference type="EMBL" id="WMV49733.1"/>
    </source>
</evidence>
<sequence>MEALPLVEGQISGLYGVLWGSIRHVASRGYPWVVIDGMSRYEVRLHGVSLSIITDRGTQFTAQFWKSFQKGLGSKVSLNTAFHPQTDGQAEHTIQPLEDMLTTFVLDFKGNWNDHLPLIEFAHNSNYHSSIRMVPSEALYR</sequence>
<name>A0AAF0UN56_SOLVR</name>
<reference evidence="2" key="1">
    <citation type="submission" date="2023-08" db="EMBL/GenBank/DDBJ databases">
        <title>A de novo genome assembly of Solanum verrucosum Schlechtendal, a Mexican diploid species geographically isolated from the other diploid A-genome species in potato relatives.</title>
        <authorList>
            <person name="Hosaka K."/>
        </authorList>
    </citation>
    <scope>NUCLEOTIDE SEQUENCE</scope>
    <source>
        <tissue evidence="2">Young leaves</tissue>
    </source>
</reference>
<dbReference type="PANTHER" id="PTHR37984:SF5">
    <property type="entry name" value="PROTEIN NYNRIN-LIKE"/>
    <property type="match status" value="1"/>
</dbReference>
<gene>
    <name evidence="2" type="ORF">MTR67_043118</name>
</gene>
<protein>
    <recommendedName>
        <fullName evidence="1">Integrase catalytic domain-containing protein</fullName>
    </recommendedName>
</protein>
<dbReference type="InterPro" id="IPR012337">
    <property type="entry name" value="RNaseH-like_sf"/>
</dbReference>
<feature type="domain" description="Integrase catalytic" evidence="1">
    <location>
        <begin position="45"/>
        <end position="141"/>
    </location>
</feature>
<dbReference type="GO" id="GO:0015074">
    <property type="term" value="P:DNA integration"/>
    <property type="evidence" value="ECO:0007669"/>
    <property type="project" value="InterPro"/>
</dbReference>
<organism evidence="2 3">
    <name type="scientific">Solanum verrucosum</name>
    <dbReference type="NCBI Taxonomy" id="315347"/>
    <lineage>
        <taxon>Eukaryota</taxon>
        <taxon>Viridiplantae</taxon>
        <taxon>Streptophyta</taxon>
        <taxon>Embryophyta</taxon>
        <taxon>Tracheophyta</taxon>
        <taxon>Spermatophyta</taxon>
        <taxon>Magnoliopsida</taxon>
        <taxon>eudicotyledons</taxon>
        <taxon>Gunneridae</taxon>
        <taxon>Pentapetalae</taxon>
        <taxon>asterids</taxon>
        <taxon>lamiids</taxon>
        <taxon>Solanales</taxon>
        <taxon>Solanaceae</taxon>
        <taxon>Solanoideae</taxon>
        <taxon>Solaneae</taxon>
        <taxon>Solanum</taxon>
    </lineage>
</organism>
<dbReference type="EMBL" id="CP133621">
    <property type="protein sequence ID" value="WMV49733.1"/>
    <property type="molecule type" value="Genomic_DNA"/>
</dbReference>
<dbReference type="Gene3D" id="3.30.420.10">
    <property type="entry name" value="Ribonuclease H-like superfamily/Ribonuclease H"/>
    <property type="match status" value="1"/>
</dbReference>
<dbReference type="GO" id="GO:0003676">
    <property type="term" value="F:nucleic acid binding"/>
    <property type="evidence" value="ECO:0007669"/>
    <property type="project" value="InterPro"/>
</dbReference>
<dbReference type="InterPro" id="IPR050951">
    <property type="entry name" value="Retrovirus_Pol_polyprotein"/>
</dbReference>
<dbReference type="Proteomes" id="UP001234989">
    <property type="component" value="Chromosome 10"/>
</dbReference>
<dbReference type="PROSITE" id="PS50994">
    <property type="entry name" value="INTEGRASE"/>
    <property type="match status" value="1"/>
</dbReference>
<dbReference type="SUPFAM" id="SSF53098">
    <property type="entry name" value="Ribonuclease H-like"/>
    <property type="match status" value="1"/>
</dbReference>
<evidence type="ECO:0000259" key="1">
    <source>
        <dbReference type="PROSITE" id="PS50994"/>
    </source>
</evidence>
<keyword evidence="3" id="KW-1185">Reference proteome</keyword>
<accession>A0AAF0UN56</accession>
<evidence type="ECO:0000313" key="3">
    <source>
        <dbReference type="Proteomes" id="UP001234989"/>
    </source>
</evidence>